<dbReference type="GO" id="GO:0046930">
    <property type="term" value="C:pore complex"/>
    <property type="evidence" value="ECO:0007669"/>
    <property type="project" value="UniProtKB-KW"/>
</dbReference>
<feature type="domain" description="Porin" evidence="11">
    <location>
        <begin position="5"/>
        <end position="317"/>
    </location>
</feature>
<evidence type="ECO:0000313" key="13">
    <source>
        <dbReference type="Proteomes" id="UP000197535"/>
    </source>
</evidence>
<evidence type="ECO:0000256" key="5">
    <source>
        <dbReference type="ARBA" id="ARBA00022692"/>
    </source>
</evidence>
<dbReference type="AlphaFoldDB" id="A0A254TM38"/>
<evidence type="ECO:0000313" key="12">
    <source>
        <dbReference type="EMBL" id="OWW21683.1"/>
    </source>
</evidence>
<comment type="subunit">
    <text evidence="2">Homotrimer.</text>
</comment>
<dbReference type="EMBL" id="LSTO01000001">
    <property type="protein sequence ID" value="OWW21683.1"/>
    <property type="molecule type" value="Genomic_DNA"/>
</dbReference>
<evidence type="ECO:0000256" key="9">
    <source>
        <dbReference type="ARBA" id="ARBA00023136"/>
    </source>
</evidence>
<keyword evidence="9" id="KW-0472">Membrane</keyword>
<dbReference type="GO" id="GO:0015288">
    <property type="term" value="F:porin activity"/>
    <property type="evidence" value="ECO:0007669"/>
    <property type="project" value="UniProtKB-KW"/>
</dbReference>
<dbReference type="InterPro" id="IPR033900">
    <property type="entry name" value="Gram_neg_porin_domain"/>
</dbReference>
<dbReference type="Proteomes" id="UP000197535">
    <property type="component" value="Unassembled WGS sequence"/>
</dbReference>
<evidence type="ECO:0000256" key="3">
    <source>
        <dbReference type="ARBA" id="ARBA00022448"/>
    </source>
</evidence>
<evidence type="ECO:0000256" key="8">
    <source>
        <dbReference type="ARBA" id="ARBA00023114"/>
    </source>
</evidence>
<keyword evidence="7" id="KW-0406">Ion transport</keyword>
<keyword evidence="10" id="KW-0998">Cell outer membrane</keyword>
<accession>A0A254TM38</accession>
<dbReference type="InterPro" id="IPR050298">
    <property type="entry name" value="Gram-neg_bact_OMP"/>
</dbReference>
<dbReference type="CDD" id="cd00342">
    <property type="entry name" value="gram_neg_porins"/>
    <property type="match status" value="1"/>
</dbReference>
<dbReference type="InterPro" id="IPR001702">
    <property type="entry name" value="Porin_Gram-ve"/>
</dbReference>
<keyword evidence="6" id="KW-0732">Signal</keyword>
<dbReference type="GO" id="GO:0034220">
    <property type="term" value="P:monoatomic ion transmembrane transport"/>
    <property type="evidence" value="ECO:0007669"/>
    <property type="project" value="InterPro"/>
</dbReference>
<keyword evidence="5" id="KW-0812">Transmembrane</keyword>
<evidence type="ECO:0000256" key="6">
    <source>
        <dbReference type="ARBA" id="ARBA00022729"/>
    </source>
</evidence>
<dbReference type="PRINTS" id="PR00184">
    <property type="entry name" value="NEISSPPORIN"/>
</dbReference>
<dbReference type="InterPro" id="IPR023614">
    <property type="entry name" value="Porin_dom_sf"/>
</dbReference>
<sequence length="342" mass="35641">MVAGALAAMAAGASAQTNLAIYGIVDAGIVWDKNVTSADKTWRLESGQHSGSRLGFRGTEDLGGGLTASFTLENGFNVDTGTLGQGGRIFGRQAWVGLNGGFGSVKLGRQQTPVYNALLAVDPFAINLAGNAQRLFGGGLYFSDPFLRTDNTISYATPNIAGFTGTLGYGFGEVAGDRSLQRQLVAGASYVNGPVNVQLAYHDANTATLPAASPFLGTGIADLKTAFLGGTFDFGIAKAHLAFAKTDVDQAGGTLNQHSWLVGASAKAGSGTVLASFIRNDVRDIAAGQSDQVALGYIQPLSKRTNIYTSLSYTDNDPAVRVNAFANGERGRLFNVGVRHQF</sequence>
<dbReference type="Pfam" id="PF13609">
    <property type="entry name" value="Porin_4"/>
    <property type="match status" value="1"/>
</dbReference>
<dbReference type="PANTHER" id="PTHR34501:SF9">
    <property type="entry name" value="MAJOR OUTER MEMBRANE PROTEIN P.IA"/>
    <property type="match status" value="1"/>
</dbReference>
<dbReference type="SUPFAM" id="SSF56935">
    <property type="entry name" value="Porins"/>
    <property type="match status" value="1"/>
</dbReference>
<dbReference type="PRINTS" id="PR00182">
    <property type="entry name" value="ECOLNEIPORIN"/>
</dbReference>
<name>A0A254TM38_9BURK</name>
<keyword evidence="4" id="KW-1134">Transmembrane beta strand</keyword>
<keyword evidence="13" id="KW-1185">Reference proteome</keyword>
<dbReference type="Gene3D" id="2.40.160.10">
    <property type="entry name" value="Porin"/>
    <property type="match status" value="1"/>
</dbReference>
<evidence type="ECO:0000256" key="7">
    <source>
        <dbReference type="ARBA" id="ARBA00023065"/>
    </source>
</evidence>
<gene>
    <name evidence="12" type="ORF">AYR66_21530</name>
</gene>
<protein>
    <recommendedName>
        <fullName evidence="11">Porin domain-containing protein</fullName>
    </recommendedName>
</protein>
<reference evidence="12 13" key="1">
    <citation type="submission" date="2016-02" db="EMBL/GenBank/DDBJ databases">
        <authorList>
            <person name="Wen L."/>
            <person name="He K."/>
            <person name="Yang H."/>
        </authorList>
    </citation>
    <scope>NUCLEOTIDE SEQUENCE [LARGE SCALE GENOMIC DNA]</scope>
    <source>
        <strain evidence="12 13">TSA40</strain>
    </source>
</reference>
<evidence type="ECO:0000256" key="4">
    <source>
        <dbReference type="ARBA" id="ARBA00022452"/>
    </source>
</evidence>
<comment type="subcellular location">
    <subcellularLocation>
        <location evidence="1">Cell outer membrane</location>
        <topology evidence="1">Multi-pass membrane protein</topology>
    </subcellularLocation>
</comment>
<keyword evidence="3" id="KW-0813">Transport</keyword>
<proteinExistence type="predicted"/>
<keyword evidence="8" id="KW-0626">Porin</keyword>
<evidence type="ECO:0000256" key="1">
    <source>
        <dbReference type="ARBA" id="ARBA00004571"/>
    </source>
</evidence>
<dbReference type="InterPro" id="IPR002299">
    <property type="entry name" value="Porin_Neis"/>
</dbReference>
<dbReference type="PANTHER" id="PTHR34501">
    <property type="entry name" value="PROTEIN YDDL-RELATED"/>
    <property type="match status" value="1"/>
</dbReference>
<evidence type="ECO:0000256" key="10">
    <source>
        <dbReference type="ARBA" id="ARBA00023237"/>
    </source>
</evidence>
<evidence type="ECO:0000256" key="2">
    <source>
        <dbReference type="ARBA" id="ARBA00011233"/>
    </source>
</evidence>
<comment type="caution">
    <text evidence="12">The sequence shown here is derived from an EMBL/GenBank/DDBJ whole genome shotgun (WGS) entry which is preliminary data.</text>
</comment>
<evidence type="ECO:0000259" key="11">
    <source>
        <dbReference type="Pfam" id="PF13609"/>
    </source>
</evidence>
<organism evidence="12 13">
    <name type="scientific">Noviherbaspirillum denitrificans</name>
    <dbReference type="NCBI Taxonomy" id="1968433"/>
    <lineage>
        <taxon>Bacteria</taxon>
        <taxon>Pseudomonadati</taxon>
        <taxon>Pseudomonadota</taxon>
        <taxon>Betaproteobacteria</taxon>
        <taxon>Burkholderiales</taxon>
        <taxon>Oxalobacteraceae</taxon>
        <taxon>Noviherbaspirillum</taxon>
    </lineage>
</organism>
<dbReference type="GO" id="GO:0009279">
    <property type="term" value="C:cell outer membrane"/>
    <property type="evidence" value="ECO:0007669"/>
    <property type="project" value="UniProtKB-SubCell"/>
</dbReference>